<accession>A0A1E4TSH5</accession>
<dbReference type="PANTHER" id="PTHR21500:SF0">
    <property type="entry name" value="TUBULIN-SPECIFIC CHAPERONE A"/>
    <property type="match status" value="1"/>
</dbReference>
<proteinExistence type="inferred from homology"/>
<reference evidence="5" key="1">
    <citation type="submission" date="2016-05" db="EMBL/GenBank/DDBJ databases">
        <title>Comparative genomics of biotechnologically important yeasts.</title>
        <authorList>
            <consortium name="DOE Joint Genome Institute"/>
            <person name="Riley R."/>
            <person name="Haridas S."/>
            <person name="Wolfe K.H."/>
            <person name="Lopes M.R."/>
            <person name="Hittinger C.T."/>
            <person name="Goker M."/>
            <person name="Salamov A."/>
            <person name="Wisecaver J."/>
            <person name="Long T.M."/>
            <person name="Aerts A.L."/>
            <person name="Barry K."/>
            <person name="Choi C."/>
            <person name="Clum A."/>
            <person name="Coughlan A.Y."/>
            <person name="Deshpande S."/>
            <person name="Douglass A.P."/>
            <person name="Hanson S.J."/>
            <person name="Klenk H.-P."/>
            <person name="Labutti K."/>
            <person name="Lapidus A."/>
            <person name="Lindquist E."/>
            <person name="Lipzen A."/>
            <person name="Meier-Kolthoff J.P."/>
            <person name="Ohm R.A."/>
            <person name="Otillar R.P."/>
            <person name="Pangilinan J."/>
            <person name="Peng Y."/>
            <person name="Rokas A."/>
            <person name="Rosa C.A."/>
            <person name="Scheuner C."/>
            <person name="Sibirny A.A."/>
            <person name="Slot J.C."/>
            <person name="Stielow J.B."/>
            <person name="Sun H."/>
            <person name="Kurtzman C.P."/>
            <person name="Blackwell M."/>
            <person name="Grigoriev I.V."/>
            <person name="Jeffries T.W."/>
        </authorList>
    </citation>
    <scope>NUCLEOTIDE SEQUENCE [LARGE SCALE GENOMIC DNA]</scope>
    <source>
        <strain evidence="5">NRRL Y-2460</strain>
    </source>
</reference>
<keyword evidence="5" id="KW-1185">Reference proteome</keyword>
<dbReference type="InterPro" id="IPR036126">
    <property type="entry name" value="TBCA_sf"/>
</dbReference>
<comment type="subunit">
    <text evidence="3">Supercomplex made of cofactors A to E. Cofactors A and D function by capturing and stabilizing tubulin in a quasi-native conformation. Cofactor E binds to the cofactor D-tubulin complex; interaction with cofactor C then causes the release of tubulin polypeptides that are committed to the native state.</text>
</comment>
<dbReference type="GO" id="GO:0005829">
    <property type="term" value="C:cytosol"/>
    <property type="evidence" value="ECO:0007669"/>
    <property type="project" value="TreeGrafter"/>
</dbReference>
<keyword evidence="3" id="KW-0206">Cytoskeleton</keyword>
<dbReference type="OrthoDB" id="296187at2759"/>
<dbReference type="Proteomes" id="UP000094236">
    <property type="component" value="Unassembled WGS sequence"/>
</dbReference>
<dbReference type="PANTHER" id="PTHR21500">
    <property type="entry name" value="TUBULIN-SPECIFIC CHAPERONE A"/>
    <property type="match status" value="1"/>
</dbReference>
<dbReference type="Pfam" id="PF02970">
    <property type="entry name" value="TBCA"/>
    <property type="match status" value="1"/>
</dbReference>
<organism evidence="4 5">
    <name type="scientific">Pachysolen tannophilus NRRL Y-2460</name>
    <dbReference type="NCBI Taxonomy" id="669874"/>
    <lineage>
        <taxon>Eukaryota</taxon>
        <taxon>Fungi</taxon>
        <taxon>Dikarya</taxon>
        <taxon>Ascomycota</taxon>
        <taxon>Saccharomycotina</taxon>
        <taxon>Pichiomycetes</taxon>
        <taxon>Pachysolenaceae</taxon>
        <taxon>Pachysolen</taxon>
    </lineage>
</organism>
<protein>
    <recommendedName>
        <fullName evidence="3">Tubulin-specific chaperone A</fullName>
    </recommendedName>
</protein>
<dbReference type="EMBL" id="KV454015">
    <property type="protein sequence ID" value="ODV94702.1"/>
    <property type="molecule type" value="Genomic_DNA"/>
</dbReference>
<dbReference type="AlphaFoldDB" id="A0A1E4TSH5"/>
<dbReference type="GO" id="GO:0048487">
    <property type="term" value="F:beta-tubulin binding"/>
    <property type="evidence" value="ECO:0007669"/>
    <property type="project" value="EnsemblFungi"/>
</dbReference>
<comment type="similarity">
    <text evidence="1 3">Belongs to the TBCA family.</text>
</comment>
<name>A0A1E4TSH5_PACTA</name>
<dbReference type="GO" id="GO:0005874">
    <property type="term" value="C:microtubule"/>
    <property type="evidence" value="ECO:0007669"/>
    <property type="project" value="UniProtKB-KW"/>
</dbReference>
<dbReference type="InterPro" id="IPR004226">
    <property type="entry name" value="TBCA"/>
</dbReference>
<keyword evidence="3" id="KW-0493">Microtubule</keyword>
<gene>
    <name evidence="4" type="ORF">PACTADRAFT_43869</name>
</gene>
<evidence type="ECO:0000313" key="4">
    <source>
        <dbReference type="EMBL" id="ODV94702.1"/>
    </source>
</evidence>
<dbReference type="Gene3D" id="1.20.58.90">
    <property type="match status" value="1"/>
</dbReference>
<evidence type="ECO:0000256" key="3">
    <source>
        <dbReference type="RuleBase" id="RU364030"/>
    </source>
</evidence>
<keyword evidence="3" id="KW-0963">Cytoplasm</keyword>
<evidence type="ECO:0000256" key="1">
    <source>
        <dbReference type="ARBA" id="ARBA00006806"/>
    </source>
</evidence>
<evidence type="ECO:0000256" key="2">
    <source>
        <dbReference type="ARBA" id="ARBA00023186"/>
    </source>
</evidence>
<dbReference type="GO" id="GO:0007023">
    <property type="term" value="P:post-chaperonin tubulin folding pathway"/>
    <property type="evidence" value="ECO:0007669"/>
    <property type="project" value="UniProtKB-UniRule"/>
</dbReference>
<comment type="subcellular location">
    <subcellularLocation>
        <location evidence="3">Cytoplasm</location>
        <location evidence="3">Cytoskeleton</location>
    </subcellularLocation>
</comment>
<dbReference type="STRING" id="669874.A0A1E4TSH5"/>
<dbReference type="GO" id="GO:0007021">
    <property type="term" value="P:tubulin complex assembly"/>
    <property type="evidence" value="ECO:0007669"/>
    <property type="project" value="UniProtKB-UniRule"/>
</dbReference>
<keyword evidence="2 3" id="KW-0143">Chaperone</keyword>
<sequence>MAPSQLKIKVSALNRLLKDESLYHIELQEQHQLISGLEAKINDEAELNKEEMGYELKKQLQVLDETEKMIPQLRLKISEFTENLKTFIEEKESSSFNAIELEEAKKVIENAEKLIS</sequence>
<dbReference type="SUPFAM" id="SSF46988">
    <property type="entry name" value="Tubulin chaperone cofactor A"/>
    <property type="match status" value="1"/>
</dbReference>
<evidence type="ECO:0000313" key="5">
    <source>
        <dbReference type="Proteomes" id="UP000094236"/>
    </source>
</evidence>